<accession>A0ABV2J7H5</accession>
<keyword evidence="2" id="KW-1185">Reference proteome</keyword>
<reference evidence="1 2" key="1">
    <citation type="submission" date="2024-06" db="EMBL/GenBank/DDBJ databases">
        <title>Genomic Encyclopedia of Type Strains, Phase IV (KMG-IV): sequencing the most valuable type-strain genomes for metagenomic binning, comparative biology and taxonomic classification.</title>
        <authorList>
            <person name="Goeker M."/>
        </authorList>
    </citation>
    <scope>NUCLEOTIDE SEQUENCE [LARGE SCALE GENOMIC DNA]</scope>
    <source>
        <strain evidence="1 2">DSM 21460</strain>
    </source>
</reference>
<gene>
    <name evidence="1" type="ORF">ABID14_000340</name>
</gene>
<name>A0ABV2J7H5_9FIRM</name>
<dbReference type="EMBL" id="JBEPMA010000001">
    <property type="protein sequence ID" value="MET3616720.1"/>
    <property type="molecule type" value="Genomic_DNA"/>
</dbReference>
<organism evidence="1 2">
    <name type="scientific">Peptoniphilus olsenii</name>
    <dbReference type="NCBI Taxonomy" id="411570"/>
    <lineage>
        <taxon>Bacteria</taxon>
        <taxon>Bacillati</taxon>
        <taxon>Bacillota</taxon>
        <taxon>Tissierellia</taxon>
        <taxon>Tissierellales</taxon>
        <taxon>Peptoniphilaceae</taxon>
        <taxon>Peptoniphilus</taxon>
    </lineage>
</organism>
<dbReference type="InterPro" id="IPR018755">
    <property type="entry name" value="Phage_Mu_Gp48"/>
</dbReference>
<protein>
    <recommendedName>
        <fullName evidence="3">DUF2313 domain-containing protein</fullName>
    </recommendedName>
</protein>
<comment type="caution">
    <text evidence="1">The sequence shown here is derived from an EMBL/GenBank/DDBJ whole genome shotgun (WGS) entry which is preliminary data.</text>
</comment>
<dbReference type="Pfam" id="PF10076">
    <property type="entry name" value="Phage_Mu_Gp48"/>
    <property type="match status" value="1"/>
</dbReference>
<sequence length="274" mass="32277">MGNLIFESSYNTVNKRTWQSLNSHQWQDFALVLLEQDNDLSVKGIKVDRGKVDLETDTEKEVSFLLSEILNKSLILQNDTEMSVAIFVSAINFYEMLIYFLPWYDKINPTFDNLCKVLDTSFRYLEEQVSRVDRNLNLDTAIELLPYFESRLGLVTNKDLSYKQRRRQIQTVLSLMHKQIDEQAIKDLCSAFSNNDAGVEVTRTDEPYIFEIKFVANGLPNNLEDFERVLERNMPADLNWCFTYTQNTWEKATKDVRWRDLEPITWLKFNEYKG</sequence>
<evidence type="ECO:0000313" key="2">
    <source>
        <dbReference type="Proteomes" id="UP001549162"/>
    </source>
</evidence>
<dbReference type="RefSeq" id="WP_354366721.1">
    <property type="nucleotide sequence ID" value="NZ_JBEPMA010000001.1"/>
</dbReference>
<dbReference type="Proteomes" id="UP001549162">
    <property type="component" value="Unassembled WGS sequence"/>
</dbReference>
<proteinExistence type="predicted"/>
<evidence type="ECO:0000313" key="1">
    <source>
        <dbReference type="EMBL" id="MET3616720.1"/>
    </source>
</evidence>
<evidence type="ECO:0008006" key="3">
    <source>
        <dbReference type="Google" id="ProtNLM"/>
    </source>
</evidence>